<sequence length="237" mass="25799">MRAFAILLVVVTCAAFVAFAIFMSTVSFFPVGSSGDPVGTTTPPGPTPQELKVTVASAHGWDVITQGEQVVGEVRSDTGTCADPFNAMKVLPHSGRTRVTLEVRPQPQQQLVVNAVRLRVDAVTPQYRKAKYLYHCAGPAEPAATRVQVDASKETVYPVVGSFPHQVPAEGYRQDIEVEVHGEMAADWQVEVDYTLDGVARTQLAPALQGLVTEPRPSDADGHFAWCDRRWRPGERC</sequence>
<protein>
    <submittedName>
        <fullName evidence="1">Uncharacterized protein</fullName>
    </submittedName>
</protein>
<accession>A0A7C9VRX4</accession>
<gene>
    <name evidence="1" type="ORF">G7043_01990</name>
</gene>
<dbReference type="RefSeq" id="WP_166043240.1">
    <property type="nucleotide sequence ID" value="NZ_JAAMPJ010000001.1"/>
</dbReference>
<comment type="caution">
    <text evidence="1">The sequence shown here is derived from an EMBL/GenBank/DDBJ whole genome shotgun (WGS) entry which is preliminary data.</text>
</comment>
<keyword evidence="2" id="KW-1185">Reference proteome</keyword>
<name>A0A7C9VRX4_9PSEU</name>
<dbReference type="AlphaFoldDB" id="A0A7C9VRX4"/>
<evidence type="ECO:0000313" key="2">
    <source>
        <dbReference type="Proteomes" id="UP000481360"/>
    </source>
</evidence>
<dbReference type="Proteomes" id="UP000481360">
    <property type="component" value="Unassembled WGS sequence"/>
</dbReference>
<organism evidence="1 2">
    <name type="scientific">Lentzea alba</name>
    <dbReference type="NCBI Taxonomy" id="2714351"/>
    <lineage>
        <taxon>Bacteria</taxon>
        <taxon>Bacillati</taxon>
        <taxon>Actinomycetota</taxon>
        <taxon>Actinomycetes</taxon>
        <taxon>Pseudonocardiales</taxon>
        <taxon>Pseudonocardiaceae</taxon>
        <taxon>Lentzea</taxon>
    </lineage>
</organism>
<reference evidence="1 2" key="1">
    <citation type="submission" date="2020-03" db="EMBL/GenBank/DDBJ databases">
        <title>Isolation and identification of active actinomycetes.</title>
        <authorList>
            <person name="Sun X."/>
        </authorList>
    </citation>
    <scope>NUCLEOTIDE SEQUENCE [LARGE SCALE GENOMIC DNA]</scope>
    <source>
        <strain evidence="1 2">NEAU-D13</strain>
    </source>
</reference>
<evidence type="ECO:0000313" key="1">
    <source>
        <dbReference type="EMBL" id="NGY57698.1"/>
    </source>
</evidence>
<proteinExistence type="predicted"/>
<dbReference type="EMBL" id="JAAMPJ010000001">
    <property type="protein sequence ID" value="NGY57698.1"/>
    <property type="molecule type" value="Genomic_DNA"/>
</dbReference>